<evidence type="ECO:0000313" key="3">
    <source>
        <dbReference type="Proteomes" id="UP001497623"/>
    </source>
</evidence>
<feature type="transmembrane region" description="Helical" evidence="1">
    <location>
        <begin position="74"/>
        <end position="91"/>
    </location>
</feature>
<comment type="caution">
    <text evidence="2">The sequence shown here is derived from an EMBL/GenBank/DDBJ whole genome shotgun (WGS) entry which is preliminary data.</text>
</comment>
<protein>
    <submittedName>
        <fullName evidence="2">Uncharacterized protein</fullName>
    </submittedName>
</protein>
<proteinExistence type="predicted"/>
<dbReference type="AlphaFoldDB" id="A0AAV2Q8A2"/>
<accession>A0AAV2Q8A2</accession>
<dbReference type="EMBL" id="CAXKWB010004059">
    <property type="protein sequence ID" value="CAL4071872.1"/>
    <property type="molecule type" value="Genomic_DNA"/>
</dbReference>
<evidence type="ECO:0000256" key="1">
    <source>
        <dbReference type="SAM" id="Phobius"/>
    </source>
</evidence>
<name>A0AAV2Q8A2_MEGNR</name>
<dbReference type="Proteomes" id="UP001497623">
    <property type="component" value="Unassembled WGS sequence"/>
</dbReference>
<gene>
    <name evidence="2" type="ORF">MNOR_LOCUS8673</name>
</gene>
<keyword evidence="1" id="KW-0812">Transmembrane</keyword>
<keyword evidence="3" id="KW-1185">Reference proteome</keyword>
<keyword evidence="1" id="KW-0472">Membrane</keyword>
<keyword evidence="1" id="KW-1133">Transmembrane helix</keyword>
<organism evidence="2 3">
    <name type="scientific">Meganyctiphanes norvegica</name>
    <name type="common">Northern krill</name>
    <name type="synonym">Thysanopoda norvegica</name>
    <dbReference type="NCBI Taxonomy" id="48144"/>
    <lineage>
        <taxon>Eukaryota</taxon>
        <taxon>Metazoa</taxon>
        <taxon>Ecdysozoa</taxon>
        <taxon>Arthropoda</taxon>
        <taxon>Crustacea</taxon>
        <taxon>Multicrustacea</taxon>
        <taxon>Malacostraca</taxon>
        <taxon>Eumalacostraca</taxon>
        <taxon>Eucarida</taxon>
        <taxon>Euphausiacea</taxon>
        <taxon>Euphausiidae</taxon>
        <taxon>Meganyctiphanes</taxon>
    </lineage>
</organism>
<sequence>MCPDDLCNHLYCLALLRAAHVSQKDHREEYYYCTVITPVRRHFEERVWKGRTWDARDKELKTRLLLEDNKDAQVFWWLWGIITAGIARACYKQQGRTWSFCVAYNLEHNCSLRKMG</sequence>
<reference evidence="2 3" key="1">
    <citation type="submission" date="2024-05" db="EMBL/GenBank/DDBJ databases">
        <authorList>
            <person name="Wallberg A."/>
        </authorList>
    </citation>
    <scope>NUCLEOTIDE SEQUENCE [LARGE SCALE GENOMIC DNA]</scope>
</reference>
<evidence type="ECO:0000313" key="2">
    <source>
        <dbReference type="EMBL" id="CAL4071872.1"/>
    </source>
</evidence>